<dbReference type="AlphaFoldDB" id="D2JDL0"/>
<proteinExistence type="predicted"/>
<keyword evidence="2" id="KW-1133">Transmembrane helix</keyword>
<reference evidence="3" key="1">
    <citation type="submission" date="2009-08" db="EMBL/GenBank/DDBJ databases">
        <authorList>
            <person name="Gill J."/>
            <person name="Borman J."/>
            <person name="Shetty J."/>
            <person name="Hostetler J."/>
            <person name="Durkin S."/>
            <person name="Montgomery B."/>
        </authorList>
    </citation>
    <scope>NUCLEOTIDE SEQUENCE</scope>
    <source>
        <strain evidence="3">693-7</strain>
        <plasmid evidence="3">SAP044A</plasmid>
    </source>
</reference>
<evidence type="ECO:0000256" key="2">
    <source>
        <dbReference type="SAM" id="Phobius"/>
    </source>
</evidence>
<organism evidence="3">
    <name type="scientific">Staphylococcus sp. 693-7</name>
    <dbReference type="NCBI Taxonomy" id="678944"/>
    <lineage>
        <taxon>Bacteria</taxon>
        <taxon>Bacillati</taxon>
        <taxon>Bacillota</taxon>
        <taxon>Bacilli</taxon>
        <taxon>Bacillales</taxon>
        <taxon>Staphylococcaceae</taxon>
        <taxon>Staphylococcus</taxon>
    </lineage>
</organism>
<evidence type="ECO:0000256" key="1">
    <source>
        <dbReference type="SAM" id="MobiDB-lite"/>
    </source>
</evidence>
<geneLocation type="plasmid" evidence="3">
    <name>SAP044A</name>
</geneLocation>
<feature type="transmembrane region" description="Helical" evidence="2">
    <location>
        <begin position="76"/>
        <end position="97"/>
    </location>
</feature>
<feature type="region of interest" description="Disordered" evidence="1">
    <location>
        <begin position="191"/>
        <end position="225"/>
    </location>
</feature>
<keyword evidence="3" id="KW-0614">Plasmid</keyword>
<dbReference type="EMBL" id="GQ900476">
    <property type="protein sequence ID" value="ADA62667.1"/>
    <property type="molecule type" value="Genomic_DNA"/>
</dbReference>
<accession>D2JDL0</accession>
<sequence length="345" mass="39902">MKSFFFIIILVLLLFSIFELNKDITDKKYKLLIVLTTILLVCITPLYSILCFFAIFLVSIFLLFTKKNKRLWKHMLLFFGIAFLVAAIIFTSITPSITKSDIDNMSDDEKMEYIYDADDDKGKKLYEEDKDIYKYLFKKYFDKDYDLVKIPNEKTINKIKDSNELSPEQSTKLEIEKPKLYDKYLETVDTSFDEEIEKEQEDTEDTEDTESDEDKLKDSIDSELTSGHGSIKSVDYYNDSLGENAVIVIKGKENLSDKMTSEGMRYAVADTVKGVRDSRVSLDTFTIDVIYPVEDDTGNTNHDFHVIKSEWSMNTVKNMSSTDLELLNTDLDKYANSYDESTALK</sequence>
<reference evidence="3" key="2">
    <citation type="submission" date="2009-12" db="EMBL/GenBank/DDBJ databases">
        <authorList>
            <person name="Summers A.O."/>
            <person name="Shearer J."/>
            <person name="Wireman J."/>
        </authorList>
    </citation>
    <scope>NUCLEOTIDE SEQUENCE</scope>
    <source>
        <strain evidence="3">693-7</strain>
        <plasmid evidence="3">SAP044A</plasmid>
    </source>
</reference>
<keyword evidence="2" id="KW-0812">Transmembrane</keyword>
<protein>
    <submittedName>
        <fullName evidence="3">Uncharacterized protein</fullName>
    </submittedName>
</protein>
<gene>
    <name evidence="3" type="ORF">SAP044A_009</name>
</gene>
<evidence type="ECO:0000313" key="3">
    <source>
        <dbReference type="EMBL" id="ADA62667.1"/>
    </source>
</evidence>
<name>D2JDL0_9STAP</name>
<feature type="transmembrane region" description="Helical" evidence="2">
    <location>
        <begin position="32"/>
        <end position="64"/>
    </location>
</feature>
<keyword evidence="2" id="KW-0472">Membrane</keyword>
<feature type="compositionally biased region" description="Acidic residues" evidence="1">
    <location>
        <begin position="191"/>
        <end position="213"/>
    </location>
</feature>